<dbReference type="OrthoDB" id="1634048at2"/>
<evidence type="ECO:0000259" key="2">
    <source>
        <dbReference type="Pfam" id="PF13362"/>
    </source>
</evidence>
<feature type="domain" description="Toprim" evidence="2">
    <location>
        <begin position="1757"/>
        <end position="1858"/>
    </location>
</feature>
<dbReference type="SUPFAM" id="SSF52540">
    <property type="entry name" value="P-loop containing nucleoside triphosphate hydrolases"/>
    <property type="match status" value="2"/>
</dbReference>
<accession>A0A378JUD3</accession>
<dbReference type="STRING" id="28083.Lbir_1930"/>
<dbReference type="InterPro" id="IPR027417">
    <property type="entry name" value="P-loop_NTPase"/>
</dbReference>
<dbReference type="Pfam" id="PF13362">
    <property type="entry name" value="Toprim_3"/>
    <property type="match status" value="1"/>
</dbReference>
<protein>
    <submittedName>
        <fullName evidence="4 5">Conjugative transfer protein TraI</fullName>
    </submittedName>
</protein>
<dbReference type="Proteomes" id="UP000255066">
    <property type="component" value="Unassembled WGS sequence"/>
</dbReference>
<evidence type="ECO:0000313" key="7">
    <source>
        <dbReference type="Proteomes" id="UP000255066"/>
    </source>
</evidence>
<name>A0A378JUD3_9GAMM</name>
<sequence length="1955" mass="221269">MLTLNKIGGANDALHYYTNQDNYYLSDRDSLNSLSRWLGNGAKQLHLSGVIEPEPFLKLLSGELPSGQLLGIMENGERKHRPGTDVTLSAPKSVSILALVGKDERLLKAHEEAVGITFERIEQLAAEARITFNKETTFEKTRNLVAASFIHTTSRELDADLHTHLAILNMTERSDGLWRALSSRAKNDKENLDHGFRELIYSNQHYLGLVYMSSLAKKVRGIGYSIRVKDRYGNFEIEGISEEAIKVTSKRREQIVKDMKERGTRSAKAAEKSNLSTRKKKIEVDSESLHQLWKEEIAGLGLNLEAIVQQSKRNEGQGEVKQTHTKPLSSNAQKAVADALLHLSEYSTQIQHGALVRQAMSFSAGTISHEAIEQEIESLLAKEALKGKPLEYYTTDGLLCLEKEFISGVTQDLKTGSSLHLAGYGLASDIFKSPDRIQIIDVNGFHSEKELIQDMVNLASELQLNPYVLHPGRLKTLQLREEIKHSQDGFISRIKNFFKDDIVHTVSGFQYHYGKRIKSSFWTKNKQDVVIVHDAQKLSLNDLTALSELTKENKSKLILLNNSASTLGFSAGNPIKLLKDNGVHSHHSFSNPIKGQLKLAVEKQNFESMISTWLRLTPEEQQKHTLVAINNKQKDAINSHIREGLIDQGQLSRQTTTVSVLSAVNLTQPQRERADFYQIGDRISFYKEGRAAKHYIVHGKNKNSLILENSLGKQSEFSLHSKEEYRISREKRLDIAVGERLVNERPLYVQRRKFEAKGAFTVSKITESGLYVQHGAQSLFLNHQTLSENYFSYDYCKQPQEIPPNTMQAFVCADPYQLSRNLMGEIGENAKNVTLFTRDEVKAQKFLQKAQQKWTAFEVQQKKPDLIYREMAYANPVIEKELKALINNLELKLQDKEHIAQAAIHYAVAKCAERNAAFKHSDLMTHALKYALGEADFEDIAPILKQRMAKDLVYLETYWTTKEALKLEESILNANFSEQNKVTPIEPKTSRLLSLPDSLTQGQKDAITLITTTADRFVSIQGLAGVGKTTMMRHVGEIATENEFKVLGLAPTHKAVEELNANGIPSQTIDSFLQNDMPVDSRYVLIVDESSMIDNEKYHALQKKGIEANSRIAFTGDITQLQSLSSGIPHELTIKSQSQKTAYMEEIVRQNPNPELKKAAELSSKRKVGQALEVIKHINPEAFIERRSHSKQNTSSIIEIDCNNKGEKNYKLIYEAISEDFLSRTPDCQENTLIVVHAHEDRTPIEMLIRDGLKKQHRIVGDDTQCGRLFSKSIDQADQVFAKTFEPGDVIRFGKNYSVAKKDGYFTVKKIDPERNQLICTDDANTRYSISASILPKTMPSFYKYHQFPLASGDKIRLKRNDADKGIIANEEYTVTHLRGQTAILHHGEKEVVLDLTKKSDQHWDYAYTNTAYSSQGATRKLVIALELEDRIVVTTHRSHEIDLTRASHQATIYTDHLDGLVERLEDPLKQRDADKTSAVLTAEHYRQEHSKQQSIRSNVIHKKNEAALNKDVVLSNNDAVLKNDGKLNPVINAEAVYKTLIEVTEPLVKSLLGEPNHQLSTKNCYRYGSKGSLKIDINTGLWHNFETEESGNLFHLIEQEQGLSGFKDALDYAARFINYMPDYVRKAPKEKVGSKMPLKNEGKRNLAQSLFQKSLPIKGSLAEKYLLVHRGLEHYDQADLRYCPSMYTRTQNGDKYVPALLAFSKDEQGRIHHVQVTKLDKSTGDKDKSCESVKQTFGSIKNYVVNLNNNGKGDTVYITEGVETGLSILQVNEKAPVYAVLGKSNFANIDTKNLPDNVILCVDNDGKATYKYAKNEKTNPIIRAAERLNDAGFQVSIIIPKKENTDLNDILVKEGRDVLRKELSQGISLDEFKHRCEVENVVIDKKTSLGKDRFQALINQEQRLHRKGTGEFLELNQLLINRFKERSYNKEFMENNRSIELNNSRLNREMEREL</sequence>
<proteinExistence type="predicted"/>
<dbReference type="NCBIfam" id="TIGR02686">
    <property type="entry name" value="relax_trwC"/>
    <property type="match status" value="1"/>
</dbReference>
<dbReference type="InterPro" id="IPR014862">
    <property type="entry name" value="TrwC"/>
</dbReference>
<dbReference type="SUPFAM" id="SSF55464">
    <property type="entry name" value="Origin of replication-binding domain, RBD-like"/>
    <property type="match status" value="1"/>
</dbReference>
<dbReference type="Pfam" id="PF13604">
    <property type="entry name" value="AAA_30"/>
    <property type="match status" value="1"/>
</dbReference>
<organism evidence="5 7">
    <name type="scientific">Legionella birminghamensis</name>
    <dbReference type="NCBI Taxonomy" id="28083"/>
    <lineage>
        <taxon>Bacteria</taxon>
        <taxon>Pseudomonadati</taxon>
        <taxon>Pseudomonadota</taxon>
        <taxon>Gammaproteobacteria</taxon>
        <taxon>Legionellales</taxon>
        <taxon>Legionellaceae</taxon>
        <taxon>Legionella</taxon>
    </lineage>
</organism>
<dbReference type="InterPro" id="IPR034154">
    <property type="entry name" value="TOPRIM_DnaG/twinkle"/>
</dbReference>
<dbReference type="CDD" id="cd01029">
    <property type="entry name" value="TOPRIM_primases"/>
    <property type="match status" value="1"/>
</dbReference>
<keyword evidence="6" id="KW-1185">Reference proteome</keyword>
<dbReference type="InterPro" id="IPR014059">
    <property type="entry name" value="TraI/TrwC_relax"/>
</dbReference>
<dbReference type="InterPro" id="IPR014129">
    <property type="entry name" value="Conjug_relaxase_TraI"/>
</dbReference>
<dbReference type="NCBIfam" id="TIGR02760">
    <property type="entry name" value="TraI_TIGR"/>
    <property type="match status" value="1"/>
</dbReference>
<feature type="domain" description="TrwC relaxase" evidence="1">
    <location>
        <begin position="10"/>
        <end position="298"/>
    </location>
</feature>
<dbReference type="Gene3D" id="3.40.50.300">
    <property type="entry name" value="P-loop containing nucleotide triphosphate hydrolases"/>
    <property type="match status" value="1"/>
</dbReference>
<dbReference type="Gene3D" id="3.40.1360.10">
    <property type="match status" value="1"/>
</dbReference>
<dbReference type="Proteomes" id="UP000054735">
    <property type="component" value="Unassembled WGS sequence"/>
</dbReference>
<reference evidence="4 6" key="1">
    <citation type="submission" date="2015-11" db="EMBL/GenBank/DDBJ databases">
        <title>Genomic analysis of 38 Legionella species identifies large and diverse effector repertoires.</title>
        <authorList>
            <person name="Burstein D."/>
            <person name="Amaro F."/>
            <person name="Zusman T."/>
            <person name="Lifshitz Z."/>
            <person name="Cohen O."/>
            <person name="Gilbert J.A."/>
            <person name="Pupko T."/>
            <person name="Shuman H.A."/>
            <person name="Segal G."/>
        </authorList>
    </citation>
    <scope>NUCLEOTIDE SEQUENCE [LARGE SCALE GENOMIC DNA]</scope>
    <source>
        <strain evidence="4 6">CDC#1407-AL-14</strain>
    </source>
</reference>
<evidence type="ECO:0000259" key="1">
    <source>
        <dbReference type="Pfam" id="PF08751"/>
    </source>
</evidence>
<dbReference type="NCBIfam" id="NF041492">
    <property type="entry name" value="MobF"/>
    <property type="match status" value="1"/>
</dbReference>
<evidence type="ECO:0000313" key="5">
    <source>
        <dbReference type="EMBL" id="STX60938.1"/>
    </source>
</evidence>
<dbReference type="RefSeq" id="WP_058523953.1">
    <property type="nucleotide sequence ID" value="NZ_CAAAHV010000035.1"/>
</dbReference>
<evidence type="ECO:0000313" key="6">
    <source>
        <dbReference type="Proteomes" id="UP000054735"/>
    </source>
</evidence>
<evidence type="ECO:0000259" key="3">
    <source>
        <dbReference type="Pfam" id="PF23639"/>
    </source>
</evidence>
<dbReference type="EMBL" id="UGNW01000002">
    <property type="protein sequence ID" value="STX60938.1"/>
    <property type="molecule type" value="Genomic_DNA"/>
</dbReference>
<dbReference type="InterPro" id="IPR055570">
    <property type="entry name" value="DUF7146"/>
</dbReference>
<evidence type="ECO:0000313" key="4">
    <source>
        <dbReference type="EMBL" id="KTC69790.1"/>
    </source>
</evidence>
<feature type="domain" description="DUF7146" evidence="3">
    <location>
        <begin position="1643"/>
        <end position="1747"/>
    </location>
</feature>
<gene>
    <name evidence="5" type="primary">traI_3</name>
    <name evidence="4" type="ORF">Lbir_1930</name>
    <name evidence="5" type="ORF">NCTC12437_03230</name>
</gene>
<dbReference type="EMBL" id="LNXT01000035">
    <property type="protein sequence ID" value="KTC69790.1"/>
    <property type="molecule type" value="Genomic_DNA"/>
</dbReference>
<dbReference type="Pfam" id="PF23639">
    <property type="entry name" value="DUF7146"/>
    <property type="match status" value="1"/>
</dbReference>
<dbReference type="Pfam" id="PF08751">
    <property type="entry name" value="TrwC"/>
    <property type="match status" value="1"/>
</dbReference>
<dbReference type="InterPro" id="IPR006171">
    <property type="entry name" value="TOPRIM_dom"/>
</dbReference>
<reference evidence="5 7" key="2">
    <citation type="submission" date="2018-06" db="EMBL/GenBank/DDBJ databases">
        <authorList>
            <consortium name="Pathogen Informatics"/>
            <person name="Doyle S."/>
        </authorList>
    </citation>
    <scope>NUCLEOTIDE SEQUENCE [LARGE SCALE GENOMIC DNA]</scope>
    <source>
        <strain evidence="5 7">NCTC12437</strain>
    </source>
</reference>